<dbReference type="InParanoid" id="L2GQT6"/>
<dbReference type="HOGENOM" id="CLU_2127116_0_0_1"/>
<accession>L2GQT6</accession>
<name>L2GQT6_VAVCU</name>
<protein>
    <submittedName>
        <fullName evidence="2">Uncharacterized protein</fullName>
    </submittedName>
</protein>
<dbReference type="STRING" id="948595.L2GQT6"/>
<organism evidence="2 3">
    <name type="scientific">Vavraia culicis (isolate floridensis)</name>
    <name type="common">Microsporidian parasite</name>
    <dbReference type="NCBI Taxonomy" id="948595"/>
    <lineage>
        <taxon>Eukaryota</taxon>
        <taxon>Fungi</taxon>
        <taxon>Fungi incertae sedis</taxon>
        <taxon>Microsporidia</taxon>
        <taxon>Pleistophoridae</taxon>
        <taxon>Vavraia</taxon>
    </lineage>
</organism>
<dbReference type="EMBL" id="GL877700">
    <property type="protein sequence ID" value="ELA45757.1"/>
    <property type="molecule type" value="Genomic_DNA"/>
</dbReference>
<dbReference type="VEuPathDB" id="MicrosporidiaDB:VCUG_02756"/>
<dbReference type="Proteomes" id="UP000011081">
    <property type="component" value="Unassembled WGS sequence"/>
</dbReference>
<feature type="non-terminal residue" evidence="2">
    <location>
        <position position="1"/>
    </location>
</feature>
<dbReference type="RefSeq" id="XP_008075767.1">
    <property type="nucleotide sequence ID" value="XM_008077576.1"/>
</dbReference>
<evidence type="ECO:0000313" key="2">
    <source>
        <dbReference type="EMBL" id="ELA45757.1"/>
    </source>
</evidence>
<dbReference type="GeneID" id="19880612"/>
<reference evidence="3" key="1">
    <citation type="submission" date="2011-03" db="EMBL/GenBank/DDBJ databases">
        <title>The genome sequence of Vavraia culicis strain floridensis.</title>
        <authorList>
            <consortium name="The Broad Institute Genome Sequencing Platform"/>
            <person name="Cuomo C."/>
            <person name="Becnel J."/>
            <person name="Sanscrainte N."/>
            <person name="Young S.K."/>
            <person name="Zeng Q."/>
            <person name="Gargeya S."/>
            <person name="Fitzgerald M."/>
            <person name="Haas B."/>
            <person name="Abouelleil A."/>
            <person name="Alvarado L."/>
            <person name="Arachchi H.M."/>
            <person name="Berlin A."/>
            <person name="Chapman S.B."/>
            <person name="Gearin G."/>
            <person name="Goldberg J."/>
            <person name="Griggs A."/>
            <person name="Gujja S."/>
            <person name="Hansen M."/>
            <person name="Heiman D."/>
            <person name="Howarth C."/>
            <person name="Larimer J."/>
            <person name="Lui A."/>
            <person name="MacDonald P.J.P."/>
            <person name="McCowen C."/>
            <person name="Montmayeur A."/>
            <person name="Murphy C."/>
            <person name="Neiman D."/>
            <person name="Pearson M."/>
            <person name="Priest M."/>
            <person name="Roberts A."/>
            <person name="Saif S."/>
            <person name="Shea T."/>
            <person name="Sisk P."/>
            <person name="Stolte C."/>
            <person name="Sykes S."/>
            <person name="Wortman J."/>
            <person name="Nusbaum C."/>
            <person name="Birren B."/>
        </authorList>
    </citation>
    <scope>NUCLEOTIDE SEQUENCE [LARGE SCALE GENOMIC DNA]</scope>
    <source>
        <strain evidence="3">floridensis</strain>
    </source>
</reference>
<feature type="region of interest" description="Disordered" evidence="1">
    <location>
        <begin position="91"/>
        <end position="114"/>
    </location>
</feature>
<sequence length="114" mass="12992">IVCDGILNESFFARMVSFGKFMVVPSMFNNKEDVVMLVSEEEILSLVGFIAPVEVVYVLGNILICGCQDKSVVLWRHEHHYKLRENLYEDEKRGSWVDDSKGKDSSKMCLVDKG</sequence>
<keyword evidence="3" id="KW-1185">Reference proteome</keyword>
<proteinExistence type="predicted"/>
<gene>
    <name evidence="2" type="ORF">VCUG_02756</name>
</gene>
<dbReference type="AlphaFoldDB" id="L2GQT6"/>
<evidence type="ECO:0000256" key="1">
    <source>
        <dbReference type="SAM" id="MobiDB-lite"/>
    </source>
</evidence>
<evidence type="ECO:0000313" key="3">
    <source>
        <dbReference type="Proteomes" id="UP000011081"/>
    </source>
</evidence>